<evidence type="ECO:0000259" key="1">
    <source>
        <dbReference type="Pfam" id="PF08588"/>
    </source>
</evidence>
<dbReference type="EMBL" id="CAICTM010000672">
    <property type="protein sequence ID" value="CAB9514775.1"/>
    <property type="molecule type" value="Genomic_DNA"/>
</dbReference>
<gene>
    <name evidence="2" type="ORF">SEMRO_673_G185270.1</name>
</gene>
<keyword evidence="3" id="KW-1185">Reference proteome</keyword>
<proteinExistence type="predicted"/>
<dbReference type="Proteomes" id="UP001153069">
    <property type="component" value="Unassembled WGS sequence"/>
</dbReference>
<dbReference type="Pfam" id="PF08588">
    <property type="entry name" value="Duc1"/>
    <property type="match status" value="1"/>
</dbReference>
<reference evidence="2" key="1">
    <citation type="submission" date="2020-06" db="EMBL/GenBank/DDBJ databases">
        <authorList>
            <consortium name="Plant Systems Biology data submission"/>
        </authorList>
    </citation>
    <scope>NUCLEOTIDE SEQUENCE</scope>
    <source>
        <strain evidence="2">D6</strain>
    </source>
</reference>
<comment type="caution">
    <text evidence="2">The sequence shown here is derived from an EMBL/GenBank/DDBJ whole genome shotgun (WGS) entry which is preliminary data.</text>
</comment>
<dbReference type="InterPro" id="IPR013897">
    <property type="entry name" value="Duc1"/>
</dbReference>
<name>A0A9N8EA25_9STRA</name>
<evidence type="ECO:0000313" key="3">
    <source>
        <dbReference type="Proteomes" id="UP001153069"/>
    </source>
</evidence>
<feature type="domain" description="Domain of unknown function at the cortex 1" evidence="1">
    <location>
        <begin position="11"/>
        <end position="229"/>
    </location>
</feature>
<accession>A0A9N8EA25</accession>
<dbReference type="AlphaFoldDB" id="A0A9N8EA25"/>
<dbReference type="PANTHER" id="PTHR34826:SF2">
    <property type="entry name" value="UPF0590 PROTEIN C409.17C"/>
    <property type="match status" value="1"/>
</dbReference>
<sequence length="286" mass="32526">MTINTSIYAIDKETGERCWVNAKAPRSVSNESLEGDIMLLMRDGEHSGYFEGRQRRFDLQFQFRLKKKTNTMWYGVELDESLNLGTVQRLTAKAALGFCQKMNPGSFHSRISKEPCMVFKVANSMDAIARTVPGDFLPCLGEAIEESRESIRKREKEGMEWNTRDTFTISCFSAYFDFLSWSIMNLPVIPTIDATKVVGTQPFRFVLYTLKNEDGPHVPENKNYVFNLEICNPSKTTIGPAAMKWIKKYEKREEADPAASPRTSKLMTGRLSLDGSECFTDPIVCM</sequence>
<dbReference type="PANTHER" id="PTHR34826">
    <property type="entry name" value="UPF0590 PROTEIN C409.17C"/>
    <property type="match status" value="1"/>
</dbReference>
<evidence type="ECO:0000313" key="2">
    <source>
        <dbReference type="EMBL" id="CAB9514775.1"/>
    </source>
</evidence>
<dbReference type="OrthoDB" id="418495at2759"/>
<organism evidence="2 3">
    <name type="scientific">Seminavis robusta</name>
    <dbReference type="NCBI Taxonomy" id="568900"/>
    <lineage>
        <taxon>Eukaryota</taxon>
        <taxon>Sar</taxon>
        <taxon>Stramenopiles</taxon>
        <taxon>Ochrophyta</taxon>
        <taxon>Bacillariophyta</taxon>
        <taxon>Bacillariophyceae</taxon>
        <taxon>Bacillariophycidae</taxon>
        <taxon>Naviculales</taxon>
        <taxon>Naviculaceae</taxon>
        <taxon>Seminavis</taxon>
    </lineage>
</organism>
<protein>
    <recommendedName>
        <fullName evidence="1">Domain of unknown function at the cortex 1 domain-containing protein</fullName>
    </recommendedName>
</protein>